<dbReference type="EMBL" id="VIFK01000467">
    <property type="protein sequence ID" value="TQE93493.1"/>
    <property type="molecule type" value="Genomic_DNA"/>
</dbReference>
<evidence type="ECO:0000313" key="3">
    <source>
        <dbReference type="Proteomes" id="UP000315400"/>
    </source>
</evidence>
<dbReference type="Proteomes" id="UP000315400">
    <property type="component" value="Unassembled WGS sequence"/>
</dbReference>
<evidence type="ECO:0000259" key="1">
    <source>
        <dbReference type="Pfam" id="PF13579"/>
    </source>
</evidence>
<feature type="domain" description="Glycosyltransferase subfamily 4-like N-terminal" evidence="1">
    <location>
        <begin position="15"/>
        <end position="177"/>
    </location>
</feature>
<keyword evidence="2" id="KW-0808">Transferase</keyword>
<evidence type="ECO:0000313" key="2">
    <source>
        <dbReference type="EMBL" id="TQE93493.1"/>
    </source>
</evidence>
<organism evidence="2 3">
    <name type="scientific">Spiribacter salinus</name>
    <dbReference type="NCBI Taxonomy" id="1335746"/>
    <lineage>
        <taxon>Bacteria</taxon>
        <taxon>Pseudomonadati</taxon>
        <taxon>Pseudomonadota</taxon>
        <taxon>Gammaproteobacteria</taxon>
        <taxon>Chromatiales</taxon>
        <taxon>Ectothiorhodospiraceae</taxon>
        <taxon>Spiribacter</taxon>
    </lineage>
</organism>
<reference evidence="2 3" key="1">
    <citation type="submission" date="2019-06" db="EMBL/GenBank/DDBJ databases">
        <title>Metagenome assembled Genome of Spiribacter salinus SL48-SHIP from the microbial mat of Salt Lake 48 (Novosibirsk region, Russia).</title>
        <authorList>
            <person name="Shipova A."/>
            <person name="Rozanov A.S."/>
            <person name="Bryanskaya A.V."/>
            <person name="Peltek S.E."/>
        </authorList>
    </citation>
    <scope>NUCLEOTIDE SEQUENCE [LARGE SCALE GENOMIC DNA]</scope>
    <source>
        <strain evidence="2">SL48-SHIP-2</strain>
    </source>
</reference>
<comment type="caution">
    <text evidence="2">The sequence shown here is derived from an EMBL/GenBank/DDBJ whole genome shotgun (WGS) entry which is preliminary data.</text>
</comment>
<feature type="non-terminal residue" evidence="2">
    <location>
        <position position="204"/>
    </location>
</feature>
<dbReference type="Pfam" id="PF13579">
    <property type="entry name" value="Glyco_trans_4_4"/>
    <property type="match status" value="1"/>
</dbReference>
<protein>
    <submittedName>
        <fullName evidence="2">Glycosyltransferase</fullName>
    </submittedName>
</protein>
<dbReference type="SUPFAM" id="SSF53756">
    <property type="entry name" value="UDP-Glycosyltransferase/glycogen phosphorylase"/>
    <property type="match status" value="1"/>
</dbReference>
<dbReference type="InterPro" id="IPR028098">
    <property type="entry name" value="Glyco_trans_4-like_N"/>
</dbReference>
<proteinExistence type="predicted"/>
<sequence>MTVAHTVASLDPDAGGPSRTVSALCEALGEQSASVELVTTDAGGEARAMTPSAEAAQTTFVPSHPLWTRVRQFYKATRARIHQTGAELVHDHGVWLLTNAASYYAAQAEDVPYVLTPRGMLEPWALNHNAWKKNLVWYAYQHRILKGAALLHATAPAEAKHLRALGLDAPIVVAPNGVTVPQQWKQEPDSDKRRQALFLSRVHP</sequence>
<gene>
    <name evidence="2" type="ORF">FKY71_18170</name>
</gene>
<dbReference type="Gene3D" id="3.40.50.2000">
    <property type="entry name" value="Glycogen Phosphorylase B"/>
    <property type="match status" value="1"/>
</dbReference>
<name>A0A540VBQ8_9GAMM</name>
<accession>A0A540VBQ8</accession>
<dbReference type="GO" id="GO:0016757">
    <property type="term" value="F:glycosyltransferase activity"/>
    <property type="evidence" value="ECO:0007669"/>
    <property type="project" value="UniProtKB-ARBA"/>
</dbReference>
<dbReference type="AlphaFoldDB" id="A0A540VBQ8"/>